<dbReference type="STRING" id="409849.ENSPMGP00000020065"/>
<evidence type="ECO:0000313" key="8">
    <source>
        <dbReference type="Proteomes" id="UP000261520"/>
    </source>
</evidence>
<evidence type="ECO:0000256" key="5">
    <source>
        <dbReference type="ARBA" id="ARBA00023054"/>
    </source>
</evidence>
<evidence type="ECO:0000259" key="6">
    <source>
        <dbReference type="Pfam" id="PF07815"/>
    </source>
</evidence>
<dbReference type="GO" id="GO:0030027">
    <property type="term" value="C:lamellipodium"/>
    <property type="evidence" value="ECO:0007669"/>
    <property type="project" value="TreeGrafter"/>
</dbReference>
<reference evidence="7" key="2">
    <citation type="submission" date="2025-09" db="UniProtKB">
        <authorList>
            <consortium name="Ensembl"/>
        </authorList>
    </citation>
    <scope>IDENTIFICATION</scope>
</reference>
<organism evidence="7 8">
    <name type="scientific">Periophthalmus magnuspinnatus</name>
    <dbReference type="NCBI Taxonomy" id="409849"/>
    <lineage>
        <taxon>Eukaryota</taxon>
        <taxon>Metazoa</taxon>
        <taxon>Chordata</taxon>
        <taxon>Craniata</taxon>
        <taxon>Vertebrata</taxon>
        <taxon>Euteleostomi</taxon>
        <taxon>Actinopterygii</taxon>
        <taxon>Neopterygii</taxon>
        <taxon>Teleostei</taxon>
        <taxon>Neoteleostei</taxon>
        <taxon>Acanthomorphata</taxon>
        <taxon>Gobiaria</taxon>
        <taxon>Gobiiformes</taxon>
        <taxon>Gobioidei</taxon>
        <taxon>Gobiidae</taxon>
        <taxon>Oxudercinae</taxon>
        <taxon>Periophthalmus</taxon>
    </lineage>
</organism>
<dbReference type="GO" id="GO:0031209">
    <property type="term" value="C:SCAR complex"/>
    <property type="evidence" value="ECO:0007669"/>
    <property type="project" value="TreeGrafter"/>
</dbReference>
<evidence type="ECO:0000313" key="7">
    <source>
        <dbReference type="Ensembl" id="ENSPMGP00000020065.1"/>
    </source>
</evidence>
<keyword evidence="8" id="KW-1185">Reference proteome</keyword>
<keyword evidence="4" id="KW-0597">Phosphoprotein</keyword>
<proteinExistence type="inferred from homology"/>
<feature type="domain" description="Abl-interactor homeo-domain homologous" evidence="6">
    <location>
        <begin position="85"/>
        <end position="152"/>
    </location>
</feature>
<accession>A0A3B4ATM4</accession>
<comment type="subcellular location">
    <subcellularLocation>
        <location evidence="1">Cytoplasm</location>
    </subcellularLocation>
</comment>
<keyword evidence="3" id="KW-0963">Cytoplasm</keyword>
<dbReference type="Proteomes" id="UP000261520">
    <property type="component" value="Unplaced"/>
</dbReference>
<name>A0A3B4ATM4_9GOBI</name>
<dbReference type="GO" id="GO:0035591">
    <property type="term" value="F:signaling adaptor activity"/>
    <property type="evidence" value="ECO:0007669"/>
    <property type="project" value="TreeGrafter"/>
</dbReference>
<protein>
    <recommendedName>
        <fullName evidence="6">Abl-interactor homeo-domain homologous domain-containing protein</fullName>
    </recommendedName>
</protein>
<dbReference type="Ensembl" id="ENSPMGT00000021384.1">
    <property type="protein sequence ID" value="ENSPMGP00000020065.1"/>
    <property type="gene ID" value="ENSPMGG00000016247.1"/>
</dbReference>
<dbReference type="AlphaFoldDB" id="A0A3B4ATM4"/>
<dbReference type="GO" id="GO:0098858">
    <property type="term" value="C:actin-based cell projection"/>
    <property type="evidence" value="ECO:0007669"/>
    <property type="project" value="TreeGrafter"/>
</dbReference>
<dbReference type="PANTHER" id="PTHR10460">
    <property type="entry name" value="ABL INTERACTOR FAMILY MEMBER"/>
    <property type="match status" value="1"/>
</dbReference>
<evidence type="ECO:0000256" key="2">
    <source>
        <dbReference type="ARBA" id="ARBA00010020"/>
    </source>
</evidence>
<dbReference type="InterPro" id="IPR012849">
    <property type="entry name" value="Abl-interactor_HHR_dom"/>
</dbReference>
<dbReference type="GO" id="GO:0001764">
    <property type="term" value="P:neuron migration"/>
    <property type="evidence" value="ECO:0007669"/>
    <property type="project" value="TreeGrafter"/>
</dbReference>
<comment type="similarity">
    <text evidence="2">Belongs to the ABI family.</text>
</comment>
<dbReference type="Gene3D" id="6.10.140.1620">
    <property type="match status" value="1"/>
</dbReference>
<evidence type="ECO:0000256" key="4">
    <source>
        <dbReference type="ARBA" id="ARBA00022553"/>
    </source>
</evidence>
<evidence type="ECO:0000256" key="1">
    <source>
        <dbReference type="ARBA" id="ARBA00004496"/>
    </source>
</evidence>
<sequence length="253" mass="28318">MELEQILKEVPESLKALTENNQNLQNVAQYCSDNYVQSLGVTRQLLTQALASVAFQINSVSESLLRLLDLQQNDLRRLESSVSLLSQSVEMHKEKVSRREIGSFTAQRRVPRGHKLLPPADPKPRPSYTRQPISFQLLDVVGHGIKVSDRSETRPGPDLNHFGRPVAPPSVPSSWKAPPLCDVIEPFPLSDAQTLDLIGSSEAIIPPPPAPPSVLAPPMAPPPPPLETGTSKKYKYYTYYKYYKYYKCCGYYK</sequence>
<dbReference type="PROSITE" id="PS51450">
    <property type="entry name" value="LRR"/>
    <property type="match status" value="1"/>
</dbReference>
<dbReference type="InterPro" id="IPR028457">
    <property type="entry name" value="ABI"/>
</dbReference>
<dbReference type="Pfam" id="PF07815">
    <property type="entry name" value="Abi_HHR"/>
    <property type="match status" value="1"/>
</dbReference>
<dbReference type="GO" id="GO:0017124">
    <property type="term" value="F:SH3 domain binding"/>
    <property type="evidence" value="ECO:0007669"/>
    <property type="project" value="TreeGrafter"/>
</dbReference>
<keyword evidence="5" id="KW-0175">Coiled coil</keyword>
<evidence type="ECO:0000256" key="3">
    <source>
        <dbReference type="ARBA" id="ARBA00022490"/>
    </source>
</evidence>
<dbReference type="PANTHER" id="PTHR10460:SF60">
    <property type="entry name" value="ABI GENE FAMILY MEMBER 3"/>
    <property type="match status" value="1"/>
</dbReference>
<reference evidence="7" key="1">
    <citation type="submission" date="2025-08" db="UniProtKB">
        <authorList>
            <consortium name="Ensembl"/>
        </authorList>
    </citation>
    <scope>IDENTIFICATION</scope>
</reference>
<dbReference type="InterPro" id="IPR001611">
    <property type="entry name" value="Leu-rich_rpt"/>
</dbReference>